<dbReference type="InterPro" id="IPR047057">
    <property type="entry name" value="MerR_fam"/>
</dbReference>
<evidence type="ECO:0000256" key="7">
    <source>
        <dbReference type="ARBA" id="ARBA00023125"/>
    </source>
</evidence>
<evidence type="ECO:0000256" key="3">
    <source>
        <dbReference type="ARBA" id="ARBA00022491"/>
    </source>
</evidence>
<dbReference type="GO" id="GO:0003700">
    <property type="term" value="F:DNA-binding transcription factor activity"/>
    <property type="evidence" value="ECO:0007669"/>
    <property type="project" value="InterPro"/>
</dbReference>
<keyword evidence="4" id="KW-0479">Metal-binding</keyword>
<dbReference type="EMBL" id="AUZZ01002038">
    <property type="protein sequence ID" value="EQD61988.1"/>
    <property type="molecule type" value="Genomic_DNA"/>
</dbReference>
<dbReference type="GO" id="GO:0046689">
    <property type="term" value="P:response to mercury ion"/>
    <property type="evidence" value="ECO:0007669"/>
    <property type="project" value="UniProtKB-KW"/>
</dbReference>
<evidence type="ECO:0000256" key="9">
    <source>
        <dbReference type="ARBA" id="ARBA00023163"/>
    </source>
</evidence>
<evidence type="ECO:0000256" key="2">
    <source>
        <dbReference type="ARBA" id="ARBA00022466"/>
    </source>
</evidence>
<evidence type="ECO:0000256" key="1">
    <source>
        <dbReference type="ARBA" id="ARBA00017146"/>
    </source>
</evidence>
<dbReference type="PRINTS" id="PR00040">
    <property type="entry name" value="HTHMERR"/>
</dbReference>
<reference evidence="13" key="2">
    <citation type="journal article" date="2014" name="ISME J.">
        <title>Microbial stratification in low pH oxic and suboxic macroscopic growths along an acid mine drainage.</title>
        <authorList>
            <person name="Mendez-Garcia C."/>
            <person name="Mesa V."/>
            <person name="Sprenger R.R."/>
            <person name="Richter M."/>
            <person name="Diez M.S."/>
            <person name="Solano J."/>
            <person name="Bargiela R."/>
            <person name="Golyshina O.V."/>
            <person name="Manteca A."/>
            <person name="Ramos J.L."/>
            <person name="Gallego J.R."/>
            <person name="Llorente I."/>
            <person name="Martins Dos Santos V.A."/>
            <person name="Jensen O.N."/>
            <person name="Pelaez A.I."/>
            <person name="Sanchez J."/>
            <person name="Ferrer M."/>
        </authorList>
    </citation>
    <scope>NUCLEOTIDE SEQUENCE</scope>
</reference>
<dbReference type="SUPFAM" id="SSF46955">
    <property type="entry name" value="Putative DNA-binding domain"/>
    <property type="match status" value="1"/>
</dbReference>
<comment type="function">
    <text evidence="10">Mediates the mercuric-dependent induction of mercury resistance operon. In the absence of mercury MerR represses transcription by binding tightly to the mer operator region; when mercury is present the dimeric complex binds a single ion and becomes a potent transcriptional activator, while remaining bound to the mer site.</text>
</comment>
<keyword evidence="9" id="KW-0804">Transcription</keyword>
<dbReference type="InterPro" id="IPR009061">
    <property type="entry name" value="DNA-bd_dom_put_sf"/>
</dbReference>
<organism evidence="13">
    <name type="scientific">mine drainage metagenome</name>
    <dbReference type="NCBI Taxonomy" id="410659"/>
    <lineage>
        <taxon>unclassified sequences</taxon>
        <taxon>metagenomes</taxon>
        <taxon>ecological metagenomes</taxon>
    </lineage>
</organism>
<keyword evidence="5" id="KW-0476">Mercury</keyword>
<dbReference type="GO" id="GO:0003677">
    <property type="term" value="F:DNA binding"/>
    <property type="evidence" value="ECO:0007669"/>
    <property type="project" value="UniProtKB-KW"/>
</dbReference>
<sequence>GVIGSAGWGPGDPGGERVMSDRALTIGRLARRADVNVETIRYYQRRGLVSEPPRPAYGYRYYPFETVNRVRFIKRAQRLGFTLREIGELLKLSDGHCADVHSLAENKCRRIRAQLRELEALHESLQRLGRCCGDAHDAPTTRCPIIDALMAPGEVAAPHATK</sequence>
<evidence type="ECO:0000313" key="13">
    <source>
        <dbReference type="EMBL" id="EQD61988.1"/>
    </source>
</evidence>
<dbReference type="CDD" id="cd04783">
    <property type="entry name" value="HTH_MerR1"/>
    <property type="match status" value="1"/>
</dbReference>
<dbReference type="InterPro" id="IPR011794">
    <property type="entry name" value="MerR"/>
</dbReference>
<feature type="non-terminal residue" evidence="13">
    <location>
        <position position="1"/>
    </location>
</feature>
<keyword evidence="11" id="KW-0175">Coiled coil</keyword>
<keyword evidence="3" id="KW-0678">Repressor</keyword>
<evidence type="ECO:0000259" key="12">
    <source>
        <dbReference type="PROSITE" id="PS50937"/>
    </source>
</evidence>
<comment type="caution">
    <text evidence="13">The sequence shown here is derived from an EMBL/GenBank/DDBJ whole genome shotgun (WGS) entry which is preliminary data.</text>
</comment>
<keyword evidence="2" id="KW-0475">Mercuric resistance</keyword>
<dbReference type="Pfam" id="PF13411">
    <property type="entry name" value="MerR_1"/>
    <property type="match status" value="1"/>
</dbReference>
<evidence type="ECO:0000256" key="10">
    <source>
        <dbReference type="ARBA" id="ARBA00024874"/>
    </source>
</evidence>
<dbReference type="AlphaFoldDB" id="T1B065"/>
<evidence type="ECO:0000256" key="6">
    <source>
        <dbReference type="ARBA" id="ARBA00023015"/>
    </source>
</evidence>
<feature type="coiled-coil region" evidence="11">
    <location>
        <begin position="101"/>
        <end position="128"/>
    </location>
</feature>
<keyword evidence="7" id="KW-0238">DNA-binding</keyword>
<gene>
    <name evidence="13" type="ORF">B2A_03034</name>
</gene>
<keyword evidence="8" id="KW-0010">Activator</keyword>
<reference evidence="13" key="1">
    <citation type="submission" date="2013-08" db="EMBL/GenBank/DDBJ databases">
        <authorList>
            <person name="Mendez C."/>
            <person name="Richter M."/>
            <person name="Ferrer M."/>
            <person name="Sanchez J."/>
        </authorList>
    </citation>
    <scope>NUCLEOTIDE SEQUENCE</scope>
</reference>
<accession>T1B065</accession>
<dbReference type="PROSITE" id="PS50937">
    <property type="entry name" value="HTH_MERR_2"/>
    <property type="match status" value="1"/>
</dbReference>
<evidence type="ECO:0000256" key="4">
    <source>
        <dbReference type="ARBA" id="ARBA00022723"/>
    </source>
</evidence>
<feature type="domain" description="HTH merR-type" evidence="12">
    <location>
        <begin position="23"/>
        <end position="92"/>
    </location>
</feature>
<dbReference type="GO" id="GO:0045340">
    <property type="term" value="F:mercury ion binding"/>
    <property type="evidence" value="ECO:0007669"/>
    <property type="project" value="InterPro"/>
</dbReference>
<dbReference type="SMART" id="SM00422">
    <property type="entry name" value="HTH_MERR"/>
    <property type="match status" value="1"/>
</dbReference>
<dbReference type="Gene3D" id="1.10.1660.10">
    <property type="match status" value="1"/>
</dbReference>
<evidence type="ECO:0000256" key="11">
    <source>
        <dbReference type="SAM" id="Coils"/>
    </source>
</evidence>
<dbReference type="InterPro" id="IPR000551">
    <property type="entry name" value="MerR-type_HTH_dom"/>
</dbReference>
<dbReference type="PROSITE" id="PS00552">
    <property type="entry name" value="HTH_MERR_1"/>
    <property type="match status" value="1"/>
</dbReference>
<evidence type="ECO:0000256" key="8">
    <source>
        <dbReference type="ARBA" id="ARBA00023159"/>
    </source>
</evidence>
<protein>
    <recommendedName>
        <fullName evidence="1">Mercuric resistance operon regulatory protein</fullName>
    </recommendedName>
</protein>
<name>T1B065_9ZZZZ</name>
<proteinExistence type="predicted"/>
<evidence type="ECO:0000256" key="5">
    <source>
        <dbReference type="ARBA" id="ARBA00022914"/>
    </source>
</evidence>
<dbReference type="PANTHER" id="PTHR30204:SF69">
    <property type="entry name" value="MERR-FAMILY TRANSCRIPTIONAL REGULATOR"/>
    <property type="match status" value="1"/>
</dbReference>
<keyword evidence="6" id="KW-0805">Transcription regulation</keyword>
<dbReference type="PANTHER" id="PTHR30204">
    <property type="entry name" value="REDOX-CYCLING DRUG-SENSING TRANSCRIPTIONAL ACTIVATOR SOXR"/>
    <property type="match status" value="1"/>
</dbReference>